<reference evidence="1 2" key="1">
    <citation type="submission" date="2024-10" db="EMBL/GenBank/DDBJ databases">
        <title>The Natural Products Discovery Center: Release of the First 8490 Sequenced Strains for Exploring Actinobacteria Biosynthetic Diversity.</title>
        <authorList>
            <person name="Kalkreuter E."/>
            <person name="Kautsar S.A."/>
            <person name="Yang D."/>
            <person name="Bader C.D."/>
            <person name="Teijaro C.N."/>
            <person name="Fluegel L."/>
            <person name="Davis C.M."/>
            <person name="Simpson J.R."/>
            <person name="Lauterbach L."/>
            <person name="Steele A.D."/>
            <person name="Gui C."/>
            <person name="Meng S."/>
            <person name="Li G."/>
            <person name="Viehrig K."/>
            <person name="Ye F."/>
            <person name="Su P."/>
            <person name="Kiefer A.F."/>
            <person name="Nichols A."/>
            <person name="Cepeda A.J."/>
            <person name="Yan W."/>
            <person name="Fan B."/>
            <person name="Jiang Y."/>
            <person name="Adhikari A."/>
            <person name="Zheng C.-J."/>
            <person name="Schuster L."/>
            <person name="Cowan T.M."/>
            <person name="Smanski M.J."/>
            <person name="Chevrette M.G."/>
            <person name="De Carvalho L.P.S."/>
            <person name="Shen B."/>
        </authorList>
    </citation>
    <scope>NUCLEOTIDE SEQUENCE [LARGE SCALE GENOMIC DNA]</scope>
    <source>
        <strain evidence="1 2">NPDC005497</strain>
    </source>
</reference>
<dbReference type="EMBL" id="JBIAJP010000001">
    <property type="protein sequence ID" value="MFF0003578.1"/>
    <property type="molecule type" value="Genomic_DNA"/>
</dbReference>
<sequence length="66" mass="7180">MGHAFVKGWASLIFGTMVLTKPKQQDIVAAQMLDCASQAVAAWPSAIGIDAFDSLARFEPACRQRR</sequence>
<evidence type="ECO:0008006" key="3">
    <source>
        <dbReference type="Google" id="ProtNLM"/>
    </source>
</evidence>
<accession>A0ABW6MRB0</accession>
<dbReference type="RefSeq" id="WP_389826572.1">
    <property type="nucleotide sequence ID" value="NZ_JBIAJP010000001.1"/>
</dbReference>
<name>A0ABW6MRB0_9ACTN</name>
<evidence type="ECO:0000313" key="1">
    <source>
        <dbReference type="EMBL" id="MFF0003578.1"/>
    </source>
</evidence>
<protein>
    <recommendedName>
        <fullName evidence="3">Transposase</fullName>
    </recommendedName>
</protein>
<keyword evidence="2" id="KW-1185">Reference proteome</keyword>
<proteinExistence type="predicted"/>
<organism evidence="1 2">
    <name type="scientific">Streptomyces tibetensis</name>
    <dbReference type="NCBI Taxonomy" id="2382123"/>
    <lineage>
        <taxon>Bacteria</taxon>
        <taxon>Bacillati</taxon>
        <taxon>Actinomycetota</taxon>
        <taxon>Actinomycetes</taxon>
        <taxon>Kitasatosporales</taxon>
        <taxon>Streptomycetaceae</taxon>
        <taxon>Streptomyces</taxon>
    </lineage>
</organism>
<gene>
    <name evidence="1" type="ORF">ACFYQT_09010</name>
</gene>
<evidence type="ECO:0000313" key="2">
    <source>
        <dbReference type="Proteomes" id="UP001601422"/>
    </source>
</evidence>
<dbReference type="Proteomes" id="UP001601422">
    <property type="component" value="Unassembled WGS sequence"/>
</dbReference>
<comment type="caution">
    <text evidence="1">The sequence shown here is derived from an EMBL/GenBank/DDBJ whole genome shotgun (WGS) entry which is preliminary data.</text>
</comment>